<dbReference type="KEGG" id="dbr:Deba_0114"/>
<reference evidence="1 2" key="1">
    <citation type="journal article" date="2010" name="Stand. Genomic Sci.">
        <title>Complete genome sequence of Desulfarculus baarsii type strain (2st14).</title>
        <authorList>
            <person name="Sun H."/>
            <person name="Spring S."/>
            <person name="Lapidus A."/>
            <person name="Davenport K."/>
            <person name="Del Rio T.G."/>
            <person name="Tice H."/>
            <person name="Nolan M."/>
            <person name="Copeland A."/>
            <person name="Cheng J.F."/>
            <person name="Lucas S."/>
            <person name="Tapia R."/>
            <person name="Goodwin L."/>
            <person name="Pitluck S."/>
            <person name="Ivanova N."/>
            <person name="Pagani I."/>
            <person name="Mavromatis K."/>
            <person name="Ovchinnikova G."/>
            <person name="Pati A."/>
            <person name="Chen A."/>
            <person name="Palaniappan K."/>
            <person name="Hauser L."/>
            <person name="Chang Y.J."/>
            <person name="Jeffries C.D."/>
            <person name="Detter J.C."/>
            <person name="Han C."/>
            <person name="Rohde M."/>
            <person name="Brambilla E."/>
            <person name="Goker M."/>
            <person name="Woyke T."/>
            <person name="Bristow J."/>
            <person name="Eisen J.A."/>
            <person name="Markowitz V."/>
            <person name="Hugenholtz P."/>
            <person name="Kyrpides N.C."/>
            <person name="Klenk H.P."/>
            <person name="Land M."/>
        </authorList>
    </citation>
    <scope>NUCLEOTIDE SEQUENCE [LARGE SCALE GENOMIC DNA]</scope>
    <source>
        <strain evidence="2">ATCC 33931 / DSM 2075 / LMG 7858 / VKM B-1802 / 2st14</strain>
    </source>
</reference>
<sequence>MPNDALRRRLQALETAPRRTAKRPLWIEGPGDAATARACDGQVFARQAGEPWTEFKNRVEASKAPLIICN</sequence>
<gene>
    <name evidence="1" type="ordered locus">Deba_0114</name>
</gene>
<evidence type="ECO:0000313" key="1">
    <source>
        <dbReference type="EMBL" id="ADK83493.1"/>
    </source>
</evidence>
<dbReference type="Proteomes" id="UP000009047">
    <property type="component" value="Chromosome"/>
</dbReference>
<accession>E1QDH4</accession>
<protein>
    <submittedName>
        <fullName evidence="1">Uncharacterized protein</fullName>
    </submittedName>
</protein>
<dbReference type="STRING" id="644282.Deba_0114"/>
<name>E1QDH4_DESB2</name>
<evidence type="ECO:0000313" key="2">
    <source>
        <dbReference type="Proteomes" id="UP000009047"/>
    </source>
</evidence>
<dbReference type="HOGENOM" id="CLU_2751176_0_0_7"/>
<dbReference type="EMBL" id="CP002085">
    <property type="protein sequence ID" value="ADK83493.1"/>
    <property type="molecule type" value="Genomic_DNA"/>
</dbReference>
<dbReference type="AlphaFoldDB" id="E1QDH4"/>
<proteinExistence type="predicted"/>
<organism evidence="1 2">
    <name type="scientific">Desulfarculus baarsii (strain ATCC 33931 / DSM 2075 / LMG 7858 / VKM B-1802 / 2st14)</name>
    <dbReference type="NCBI Taxonomy" id="644282"/>
    <lineage>
        <taxon>Bacteria</taxon>
        <taxon>Pseudomonadati</taxon>
        <taxon>Thermodesulfobacteriota</taxon>
        <taxon>Desulfarculia</taxon>
        <taxon>Desulfarculales</taxon>
        <taxon>Desulfarculaceae</taxon>
        <taxon>Desulfarculus</taxon>
    </lineage>
</organism>
<keyword evidence="2" id="KW-1185">Reference proteome</keyword>